<reference evidence="3" key="1">
    <citation type="journal article" date="2017" name="Genome Biol.">
        <title>Comparative genomics reveals high biological diversity and specific adaptations in the industrially and medically important fungal genus Aspergillus.</title>
        <authorList>
            <person name="de Vries R.P."/>
            <person name="Riley R."/>
            <person name="Wiebenga A."/>
            <person name="Aguilar-Osorio G."/>
            <person name="Amillis S."/>
            <person name="Uchima C.A."/>
            <person name="Anderluh G."/>
            <person name="Asadollahi M."/>
            <person name="Askin M."/>
            <person name="Barry K."/>
            <person name="Battaglia E."/>
            <person name="Bayram O."/>
            <person name="Benocci T."/>
            <person name="Braus-Stromeyer S.A."/>
            <person name="Caldana C."/>
            <person name="Canovas D."/>
            <person name="Cerqueira G.C."/>
            <person name="Chen F."/>
            <person name="Chen W."/>
            <person name="Choi C."/>
            <person name="Clum A."/>
            <person name="Dos Santos R.A."/>
            <person name="Damasio A.R."/>
            <person name="Diallinas G."/>
            <person name="Emri T."/>
            <person name="Fekete E."/>
            <person name="Flipphi M."/>
            <person name="Freyberg S."/>
            <person name="Gallo A."/>
            <person name="Gournas C."/>
            <person name="Habgood R."/>
            <person name="Hainaut M."/>
            <person name="Harispe M.L."/>
            <person name="Henrissat B."/>
            <person name="Hilden K.S."/>
            <person name="Hope R."/>
            <person name="Hossain A."/>
            <person name="Karabika E."/>
            <person name="Karaffa L."/>
            <person name="Karanyi Z."/>
            <person name="Krasevec N."/>
            <person name="Kuo A."/>
            <person name="Kusch H."/>
            <person name="LaButti K."/>
            <person name="Lagendijk E.L."/>
            <person name="Lapidus A."/>
            <person name="Levasseur A."/>
            <person name="Lindquist E."/>
            <person name="Lipzen A."/>
            <person name="Logrieco A.F."/>
            <person name="MacCabe A."/>
            <person name="Maekelae M.R."/>
            <person name="Malavazi I."/>
            <person name="Melin P."/>
            <person name="Meyer V."/>
            <person name="Mielnichuk N."/>
            <person name="Miskei M."/>
            <person name="Molnar A.P."/>
            <person name="Mule G."/>
            <person name="Ngan C.Y."/>
            <person name="Orejas M."/>
            <person name="Orosz E."/>
            <person name="Ouedraogo J.P."/>
            <person name="Overkamp K.M."/>
            <person name="Park H.-S."/>
            <person name="Perrone G."/>
            <person name="Piumi F."/>
            <person name="Punt P.J."/>
            <person name="Ram A.F."/>
            <person name="Ramon A."/>
            <person name="Rauscher S."/>
            <person name="Record E."/>
            <person name="Riano-Pachon D.M."/>
            <person name="Robert V."/>
            <person name="Roehrig J."/>
            <person name="Ruller R."/>
            <person name="Salamov A."/>
            <person name="Salih N.S."/>
            <person name="Samson R.A."/>
            <person name="Sandor E."/>
            <person name="Sanguinetti M."/>
            <person name="Schuetze T."/>
            <person name="Sepcic K."/>
            <person name="Shelest E."/>
            <person name="Sherlock G."/>
            <person name="Sophianopoulou V."/>
            <person name="Squina F.M."/>
            <person name="Sun H."/>
            <person name="Susca A."/>
            <person name="Todd R.B."/>
            <person name="Tsang A."/>
            <person name="Unkles S.E."/>
            <person name="van de Wiele N."/>
            <person name="van Rossen-Uffink D."/>
            <person name="Oliveira J.V."/>
            <person name="Vesth T.C."/>
            <person name="Visser J."/>
            <person name="Yu J.-H."/>
            <person name="Zhou M."/>
            <person name="Andersen M.R."/>
            <person name="Archer D.B."/>
            <person name="Baker S.E."/>
            <person name="Benoit I."/>
            <person name="Brakhage A.A."/>
            <person name="Braus G.H."/>
            <person name="Fischer R."/>
            <person name="Frisvad J.C."/>
            <person name="Goldman G.H."/>
            <person name="Houbraken J."/>
            <person name="Oakley B."/>
            <person name="Pocsi I."/>
            <person name="Scazzocchio C."/>
            <person name="Seiboth B."/>
            <person name="vanKuyk P.A."/>
            <person name="Wortman J."/>
            <person name="Dyer P.S."/>
            <person name="Grigoriev I.V."/>
        </authorList>
    </citation>
    <scope>NUCLEOTIDE SEQUENCE [LARGE SCALE GENOMIC DNA]</scope>
    <source>
        <strain evidence="3">CBS 506.65</strain>
    </source>
</reference>
<dbReference type="GO" id="GO:0032543">
    <property type="term" value="P:mitochondrial translation"/>
    <property type="evidence" value="ECO:0007669"/>
    <property type="project" value="TreeGrafter"/>
</dbReference>
<sequence>MPPRIQSHRVSNSLLPFLSSSSSTSSSTLSASASCLSRYDFSTTSVSQTRHRETMFNWLNNEGSVFKYHVPGETNYVTRLQKGNDASQSSSPDVGVENKKPFPGNQDFVSESILSEELRMEIYKRVVEQKKSIRVVSVELRVDMRRVGAVIRLVELEKRWKQLGKNLALPYARAIHEMVPTTPLATDGNQPSHESTNDLPIHRLTEPQIFYPVPESRPFTRVDAGRVFSGAPALVHKEAEKSRDHLAAVDDLVRRTRTFERIGKGANEQQVLQPADMRIPHPQLILVEKDRMDHPNEYRERVKRYNERLADQDASEGKRRAVAVARREATLKHVEPETSRFQFRIQDVVVSRTTTGRDGRGPNAPGRRYGVPSQECKKGQVKIPTEVIV</sequence>
<feature type="region of interest" description="Disordered" evidence="1">
    <location>
        <begin position="353"/>
        <end position="372"/>
    </location>
</feature>
<protein>
    <recommendedName>
        <fullName evidence="4">37S ribosomal protein S35, mitochondrial</fullName>
    </recommendedName>
</protein>
<proteinExistence type="predicted"/>
<evidence type="ECO:0008006" key="4">
    <source>
        <dbReference type="Google" id="ProtNLM"/>
    </source>
</evidence>
<dbReference type="RefSeq" id="XP_022582818.1">
    <property type="nucleotide sequence ID" value="XM_022722471.1"/>
</dbReference>
<dbReference type="GeneID" id="34608936"/>
<dbReference type="VEuPathDB" id="FungiDB:ASPZODRAFT_130285"/>
<gene>
    <name evidence="2" type="ORF">ASPZODRAFT_130285</name>
</gene>
<dbReference type="GO" id="GO:0005763">
    <property type="term" value="C:mitochondrial small ribosomal subunit"/>
    <property type="evidence" value="ECO:0007669"/>
    <property type="project" value="TreeGrafter"/>
</dbReference>
<dbReference type="PANTHER" id="PTHR28158">
    <property type="entry name" value="37S RIBOSOMAL PROTEIN S35, MITOCHONDRIAL"/>
    <property type="match status" value="1"/>
</dbReference>
<dbReference type="InterPro" id="IPR021036">
    <property type="entry name" value="Ribosomal_mS45"/>
</dbReference>
<dbReference type="STRING" id="1073090.A0A1L9SM91"/>
<dbReference type="GO" id="GO:0003735">
    <property type="term" value="F:structural constituent of ribosome"/>
    <property type="evidence" value="ECO:0007669"/>
    <property type="project" value="TreeGrafter"/>
</dbReference>
<dbReference type="Pfam" id="PF12298">
    <property type="entry name" value="Bot1p"/>
    <property type="match status" value="1"/>
</dbReference>
<dbReference type="Proteomes" id="UP000184188">
    <property type="component" value="Unassembled WGS sequence"/>
</dbReference>
<organism evidence="2 3">
    <name type="scientific">Penicilliopsis zonata CBS 506.65</name>
    <dbReference type="NCBI Taxonomy" id="1073090"/>
    <lineage>
        <taxon>Eukaryota</taxon>
        <taxon>Fungi</taxon>
        <taxon>Dikarya</taxon>
        <taxon>Ascomycota</taxon>
        <taxon>Pezizomycotina</taxon>
        <taxon>Eurotiomycetes</taxon>
        <taxon>Eurotiomycetidae</taxon>
        <taxon>Eurotiales</taxon>
        <taxon>Aspergillaceae</taxon>
        <taxon>Penicilliopsis</taxon>
    </lineage>
</organism>
<dbReference type="PANTHER" id="PTHR28158:SF1">
    <property type="entry name" value="SMALL RIBOSOMAL SUBUNIT PROTEIN MS45"/>
    <property type="match status" value="1"/>
</dbReference>
<dbReference type="EMBL" id="KV878339">
    <property type="protein sequence ID" value="OJJ48308.1"/>
    <property type="molecule type" value="Genomic_DNA"/>
</dbReference>
<evidence type="ECO:0000256" key="1">
    <source>
        <dbReference type="SAM" id="MobiDB-lite"/>
    </source>
</evidence>
<evidence type="ECO:0000313" key="3">
    <source>
        <dbReference type="Proteomes" id="UP000184188"/>
    </source>
</evidence>
<feature type="region of interest" description="Disordered" evidence="1">
    <location>
        <begin position="83"/>
        <end position="102"/>
    </location>
</feature>
<name>A0A1L9SM91_9EURO</name>
<keyword evidence="3" id="KW-1185">Reference proteome</keyword>
<accession>A0A1L9SM91</accession>
<dbReference type="AlphaFoldDB" id="A0A1L9SM91"/>
<dbReference type="PROSITE" id="PS51257">
    <property type="entry name" value="PROKAR_LIPOPROTEIN"/>
    <property type="match status" value="1"/>
</dbReference>
<dbReference type="OrthoDB" id="10052321at2759"/>
<evidence type="ECO:0000313" key="2">
    <source>
        <dbReference type="EMBL" id="OJJ48308.1"/>
    </source>
</evidence>